<accession>A0A642UCZ3</accession>
<keyword evidence="3" id="KW-0547">Nucleotide-binding</keyword>
<feature type="compositionally biased region" description="Polar residues" evidence="5">
    <location>
        <begin position="31"/>
        <end position="43"/>
    </location>
</feature>
<evidence type="ECO:0000256" key="5">
    <source>
        <dbReference type="SAM" id="MobiDB-lite"/>
    </source>
</evidence>
<evidence type="ECO:0000313" key="7">
    <source>
        <dbReference type="EMBL" id="KAA8896944.1"/>
    </source>
</evidence>
<feature type="region of interest" description="Disordered" evidence="5">
    <location>
        <begin position="1"/>
        <end position="67"/>
    </location>
</feature>
<feature type="coiled-coil region" evidence="4">
    <location>
        <begin position="403"/>
        <end position="467"/>
    </location>
</feature>
<reference evidence="7 8" key="1">
    <citation type="submission" date="2019-07" db="EMBL/GenBank/DDBJ databases">
        <title>Genome assembly of two rare yeast pathogens: Diutina rugosa and Trichomonascus ciferrii.</title>
        <authorList>
            <person name="Mixao V."/>
            <person name="Saus E."/>
            <person name="Hansen A."/>
            <person name="Lass-Flor C."/>
            <person name="Gabaldon T."/>
        </authorList>
    </citation>
    <scope>NUCLEOTIDE SEQUENCE [LARGE SCALE GENOMIC DNA]</scope>
    <source>
        <strain evidence="7 8">CBS 613</strain>
    </source>
</reference>
<dbReference type="VEuPathDB" id="FungiDB:DIURU_005457"/>
<organism evidence="7 8">
    <name type="scientific">Diutina rugosa</name>
    <name type="common">Yeast</name>
    <name type="synonym">Candida rugosa</name>
    <dbReference type="NCBI Taxonomy" id="5481"/>
    <lineage>
        <taxon>Eukaryota</taxon>
        <taxon>Fungi</taxon>
        <taxon>Dikarya</taxon>
        <taxon>Ascomycota</taxon>
        <taxon>Saccharomycotina</taxon>
        <taxon>Pichiomycetes</taxon>
        <taxon>Debaryomycetaceae</taxon>
        <taxon>Diutina</taxon>
    </lineage>
</organism>
<dbReference type="Proteomes" id="UP000449547">
    <property type="component" value="Unassembled WGS sequence"/>
</dbReference>
<feature type="compositionally biased region" description="Low complexity" evidence="5">
    <location>
        <begin position="44"/>
        <end position="63"/>
    </location>
</feature>
<comment type="caution">
    <text evidence="7">The sequence shown here is derived from an EMBL/GenBank/DDBJ whole genome shotgun (WGS) entry which is preliminary data.</text>
</comment>
<comment type="similarity">
    <text evidence="3">Belongs to the TRAFAC class myosin-kinesin ATPase superfamily. Kinesin family.</text>
</comment>
<dbReference type="SUPFAM" id="SSF52540">
    <property type="entry name" value="P-loop containing nucleoside triphosphate hydrolases"/>
    <property type="match status" value="1"/>
</dbReference>
<evidence type="ECO:0000256" key="3">
    <source>
        <dbReference type="PROSITE-ProRule" id="PRU00283"/>
    </source>
</evidence>
<dbReference type="PROSITE" id="PS50067">
    <property type="entry name" value="KINESIN_MOTOR_2"/>
    <property type="match status" value="1"/>
</dbReference>
<dbReference type="OrthoDB" id="3176171at2759"/>
<dbReference type="InterPro" id="IPR036961">
    <property type="entry name" value="Kinesin_motor_dom_sf"/>
</dbReference>
<dbReference type="GO" id="GO:0003777">
    <property type="term" value="F:microtubule motor activity"/>
    <property type="evidence" value="ECO:0007669"/>
    <property type="project" value="InterPro"/>
</dbReference>
<dbReference type="EMBL" id="SWFT01000161">
    <property type="protein sequence ID" value="KAA8896944.1"/>
    <property type="molecule type" value="Genomic_DNA"/>
</dbReference>
<dbReference type="AlphaFoldDB" id="A0A642UCZ3"/>
<proteinExistence type="inferred from homology"/>
<dbReference type="SMART" id="SM00129">
    <property type="entry name" value="KISc"/>
    <property type="match status" value="1"/>
</dbReference>
<keyword evidence="2 3" id="KW-0505">Motor protein</keyword>
<evidence type="ECO:0000256" key="4">
    <source>
        <dbReference type="SAM" id="Coils"/>
    </source>
</evidence>
<evidence type="ECO:0000313" key="8">
    <source>
        <dbReference type="Proteomes" id="UP000449547"/>
    </source>
</evidence>
<name>A0A642UCZ3_DIURU</name>
<dbReference type="PRINTS" id="PR00380">
    <property type="entry name" value="KINESINHEAVY"/>
</dbReference>
<dbReference type="GO" id="GO:0007018">
    <property type="term" value="P:microtubule-based movement"/>
    <property type="evidence" value="ECO:0007669"/>
    <property type="project" value="InterPro"/>
</dbReference>
<evidence type="ECO:0000256" key="2">
    <source>
        <dbReference type="ARBA" id="ARBA00023175"/>
    </source>
</evidence>
<evidence type="ECO:0000256" key="1">
    <source>
        <dbReference type="ARBA" id="ARBA00023054"/>
    </source>
</evidence>
<dbReference type="PANTHER" id="PTHR47968">
    <property type="entry name" value="CENTROMERE PROTEIN E"/>
    <property type="match status" value="1"/>
</dbReference>
<dbReference type="InterPro" id="IPR027417">
    <property type="entry name" value="P-loop_NTPase"/>
</dbReference>
<dbReference type="InterPro" id="IPR001752">
    <property type="entry name" value="Kinesin_motor_dom"/>
</dbReference>
<feature type="coiled-coil region" evidence="4">
    <location>
        <begin position="536"/>
        <end position="563"/>
    </location>
</feature>
<feature type="binding site" evidence="3">
    <location>
        <begin position="149"/>
        <end position="156"/>
    </location>
    <ligand>
        <name>ATP</name>
        <dbReference type="ChEBI" id="CHEBI:30616"/>
    </ligand>
</feature>
<dbReference type="Pfam" id="PF00225">
    <property type="entry name" value="Kinesin"/>
    <property type="match status" value="1"/>
</dbReference>
<keyword evidence="3" id="KW-0067">ATP-binding</keyword>
<dbReference type="OMA" id="LCTIHMG"/>
<sequence>MSSMSSRTTPRRSRSTLGRSMSSMAAEMRPPSQQSSIFKQPQFSSPMARPPSRSSSGSGSGRSTPVPFVPYTGSISVSIRANPDVGSGPSPWRLGDVSIVHKDDGQMFQFDHVFSDLNVTNRQVYVRSCQPLVEKFVADGYNSTIFAYGMTGSGKTWTMKGDAQDPGVVRLAADHIFNHIENDTSGATYELWASYFEIYNERVLDLLNPGHHSDLQIRSDREFGNKIVGLQMPQIHSRDQLLRLIESGDVHRKTGSTDFNARSSRSHSILQLRLKTCDGSEPRFTTLTLCDLAGSEKAALHAERRKEGSFINKSLLALGTVIAKLSANQGEHINYRDSKLTRLLQPSLSGSALVSILCTIHLGSSTPGVVSETHNSLRFAARAKAVEVQVQQQQRRYSSAVDAQVVEELRAQVEAQRREIEQLKEQVPNPFMATNSHSSSPLQGGSQAQLEAENRILNERLEHWIRLNDTRQTEKMLLKNEAINAIIKMDDVPQIAIQSLEEYARRVHHENAENQSYISHLESRLQSALQSPQASSPSLEARIRELEEENQTLKETIKDKNFIINTMSRSTNLRLSMESRDKENVSPIKKRMPLAPTRI</sequence>
<protein>
    <recommendedName>
        <fullName evidence="6">Kinesin motor domain-containing protein</fullName>
    </recommendedName>
</protein>
<evidence type="ECO:0000259" key="6">
    <source>
        <dbReference type="PROSITE" id="PS50067"/>
    </source>
</evidence>
<feature type="domain" description="Kinesin motor" evidence="6">
    <location>
        <begin position="74"/>
        <end position="386"/>
    </location>
</feature>
<keyword evidence="1 4" id="KW-0175">Coiled coil</keyword>
<gene>
    <name evidence="7" type="ORF">DIURU_005457</name>
</gene>
<dbReference type="RefSeq" id="XP_034009686.1">
    <property type="nucleotide sequence ID" value="XM_034158441.1"/>
</dbReference>
<dbReference type="GeneID" id="54784108"/>
<dbReference type="Gene3D" id="3.40.850.10">
    <property type="entry name" value="Kinesin motor domain"/>
    <property type="match status" value="1"/>
</dbReference>
<dbReference type="PANTHER" id="PTHR47968:SF75">
    <property type="entry name" value="CENTROMERE-ASSOCIATED PROTEIN E"/>
    <property type="match status" value="1"/>
</dbReference>
<keyword evidence="8" id="KW-1185">Reference proteome</keyword>
<dbReference type="InterPro" id="IPR027640">
    <property type="entry name" value="Kinesin-like_fam"/>
</dbReference>
<dbReference type="GO" id="GO:0005524">
    <property type="term" value="F:ATP binding"/>
    <property type="evidence" value="ECO:0007669"/>
    <property type="project" value="UniProtKB-UniRule"/>
</dbReference>
<dbReference type="GO" id="GO:0008017">
    <property type="term" value="F:microtubule binding"/>
    <property type="evidence" value="ECO:0007669"/>
    <property type="project" value="InterPro"/>
</dbReference>